<feature type="region of interest" description="Disordered" evidence="1">
    <location>
        <begin position="113"/>
        <end position="133"/>
    </location>
</feature>
<sequence length="483" mass="54008">MAPRLQDLPEELLVAVLGYLPKTDLKSARLTCIRCGYIGAQGLFQRVYFAPRRSAIETFLSISANPTFARTVTELVYDGRLFLPELTAYKPYRKAFDAHICYQHGEDNEDIADAEQAGDGDGSTSNVGDDTTTRRQAVTPGCLIKGPDLYHETLADTLVRYTRLVDQQQSILEDKKDYEALCTGLKNLPNITTVIALDKFAECCDWVPLRADDHSRYHQRSELEIAVPIAPSSWARAKTIEDGEIRKWDVRGIQSLMRAVSKHCQEVTGLYIGSELSNAPMSMFEMDQDDYEDACTMAQRLTCLKMDLYVSRSDSEDEGQEQYDCLNGFLSEATELRCLATSGRIDSSLFNGKVWPHLEILIWGDLGLDESHLKAITRAHKGTLRELQLRNVYLFGAEGWADAAKEIGKYLRLRRVSVLGVCDEVTSEAAVDPYLEDDINLAVARSFMQSIPRTILLDENSHTIIACPGEDSSLVEIGHSQSP</sequence>
<dbReference type="OrthoDB" id="5422579at2759"/>
<gene>
    <name evidence="3" type="ORF">HO173_009464</name>
</gene>
<evidence type="ECO:0000313" key="4">
    <source>
        <dbReference type="Proteomes" id="UP000578531"/>
    </source>
</evidence>
<dbReference type="PROSITE" id="PS50181">
    <property type="entry name" value="FBOX"/>
    <property type="match status" value="1"/>
</dbReference>
<feature type="domain" description="F-box" evidence="2">
    <location>
        <begin position="2"/>
        <end position="47"/>
    </location>
</feature>
<evidence type="ECO:0000313" key="3">
    <source>
        <dbReference type="EMBL" id="KAF6232359.1"/>
    </source>
</evidence>
<protein>
    <recommendedName>
        <fullName evidence="2">F-box domain-containing protein</fullName>
    </recommendedName>
</protein>
<dbReference type="AlphaFoldDB" id="A0A8H6FPL0"/>
<dbReference type="SUPFAM" id="SSF81383">
    <property type="entry name" value="F-box domain"/>
    <property type="match status" value="1"/>
</dbReference>
<keyword evidence="4" id="KW-1185">Reference proteome</keyword>
<proteinExistence type="predicted"/>
<comment type="caution">
    <text evidence="3">The sequence shown here is derived from an EMBL/GenBank/DDBJ whole genome shotgun (WGS) entry which is preliminary data.</text>
</comment>
<evidence type="ECO:0000256" key="1">
    <source>
        <dbReference type="SAM" id="MobiDB-lite"/>
    </source>
</evidence>
<dbReference type="RefSeq" id="XP_037161788.1">
    <property type="nucleotide sequence ID" value="XM_037311354.1"/>
</dbReference>
<dbReference type="EMBL" id="JACCJC010000049">
    <property type="protein sequence ID" value="KAF6232359.1"/>
    <property type="molecule type" value="Genomic_DNA"/>
</dbReference>
<reference evidence="3 4" key="1">
    <citation type="journal article" date="2020" name="Genomics">
        <title>Complete, high-quality genomes from long-read metagenomic sequencing of two wolf lichen thalli reveals enigmatic genome architecture.</title>
        <authorList>
            <person name="McKenzie S.K."/>
            <person name="Walston R.F."/>
            <person name="Allen J.L."/>
        </authorList>
    </citation>
    <scope>NUCLEOTIDE SEQUENCE [LARGE SCALE GENOMIC DNA]</scope>
    <source>
        <strain evidence="3">WasteWater2</strain>
    </source>
</reference>
<feature type="compositionally biased region" description="Polar residues" evidence="1">
    <location>
        <begin position="122"/>
        <end position="133"/>
    </location>
</feature>
<dbReference type="InterPro" id="IPR036047">
    <property type="entry name" value="F-box-like_dom_sf"/>
</dbReference>
<dbReference type="Pfam" id="PF12937">
    <property type="entry name" value="F-box-like"/>
    <property type="match status" value="1"/>
</dbReference>
<dbReference type="GeneID" id="59291115"/>
<accession>A0A8H6FPL0</accession>
<organism evidence="3 4">
    <name type="scientific">Letharia columbiana</name>
    <dbReference type="NCBI Taxonomy" id="112416"/>
    <lineage>
        <taxon>Eukaryota</taxon>
        <taxon>Fungi</taxon>
        <taxon>Dikarya</taxon>
        <taxon>Ascomycota</taxon>
        <taxon>Pezizomycotina</taxon>
        <taxon>Lecanoromycetes</taxon>
        <taxon>OSLEUM clade</taxon>
        <taxon>Lecanoromycetidae</taxon>
        <taxon>Lecanorales</taxon>
        <taxon>Lecanorineae</taxon>
        <taxon>Parmeliaceae</taxon>
        <taxon>Letharia</taxon>
    </lineage>
</organism>
<name>A0A8H6FPL0_9LECA</name>
<dbReference type="InterPro" id="IPR001810">
    <property type="entry name" value="F-box_dom"/>
</dbReference>
<dbReference type="Proteomes" id="UP000578531">
    <property type="component" value="Unassembled WGS sequence"/>
</dbReference>
<evidence type="ECO:0000259" key="2">
    <source>
        <dbReference type="PROSITE" id="PS50181"/>
    </source>
</evidence>